<sequence>YEYNNVQNQTKFFFDIFQSSNQKYLLKQRTITTGRPDNQLPNNKIQTNKYTCLNFIPKNLYLQFTKISNLYFLFIGVLQIFPQISISDGIPVIFLPLIVIILISSMKDFIEDLKRIKQDKNENDLKIEVFDKETNQFKLKKWKELYSGHIIRVFNNQYFPADAVLLFTSEQNGICYVETKNLDGETNLDLKFVDQRIQKYIQSEKQLGKKFMKLTYEPPNPYINRFNGNMYSKTDDVIPQSIQNIVLRGCSLKNTEYAIAVVAYTGHHSKIMYNLLKSNTKKSSLEIKMEIQIINIFVIQIIVCMFCAGMYLIWYSQNIDQLSYLLYEMDEKKTYENVLFINFFLRFGNWLLIFTNFIPISLLVTLELVKFIQGIFMNIDEKMNSAQVQASNLNEIIRLSKLHIF</sequence>
<dbReference type="PANTHER" id="PTHR24092">
    <property type="entry name" value="PROBABLE PHOSPHOLIPID-TRANSPORTING ATPASE"/>
    <property type="match status" value="1"/>
</dbReference>
<dbReference type="Proteomes" id="UP000008983">
    <property type="component" value="Unassembled WGS sequence"/>
</dbReference>
<gene>
    <name evidence="3" type="ORF">IMG5_069390</name>
</gene>
<dbReference type="AlphaFoldDB" id="G0QPL6"/>
<dbReference type="SUPFAM" id="SSF81665">
    <property type="entry name" value="Calcium ATPase, transmembrane domain M"/>
    <property type="match status" value="1"/>
</dbReference>
<dbReference type="GO" id="GO:0045332">
    <property type="term" value="P:phospholipid translocation"/>
    <property type="evidence" value="ECO:0007669"/>
    <property type="project" value="TreeGrafter"/>
</dbReference>
<dbReference type="GeneID" id="14909007"/>
<evidence type="ECO:0000313" key="3">
    <source>
        <dbReference type="EMBL" id="EGR32841.1"/>
    </source>
</evidence>
<feature type="transmembrane region" description="Helical" evidence="1">
    <location>
        <begin position="92"/>
        <end position="110"/>
    </location>
</feature>
<dbReference type="EC" id="3.6.3.1" evidence="3"/>
<dbReference type="InterPro" id="IPR032631">
    <property type="entry name" value="P-type_ATPase_N"/>
</dbReference>
<dbReference type="OrthoDB" id="377733at2759"/>
<dbReference type="RefSeq" id="XP_004036827.1">
    <property type="nucleotide sequence ID" value="XM_004036779.1"/>
</dbReference>
<keyword evidence="1" id="KW-1133">Transmembrane helix</keyword>
<keyword evidence="1" id="KW-0812">Transmembrane</keyword>
<dbReference type="SUPFAM" id="SSF81653">
    <property type="entry name" value="Calcium ATPase, transduction domain A"/>
    <property type="match status" value="1"/>
</dbReference>
<dbReference type="STRING" id="857967.G0QPL6"/>
<dbReference type="eggNOG" id="KOG0206">
    <property type="taxonomic scope" value="Eukaryota"/>
</dbReference>
<feature type="transmembrane region" description="Helical" evidence="1">
    <location>
        <begin position="347"/>
        <end position="369"/>
    </location>
</feature>
<keyword evidence="1" id="KW-0472">Membrane</keyword>
<evidence type="ECO:0000313" key="4">
    <source>
        <dbReference type="Proteomes" id="UP000008983"/>
    </source>
</evidence>
<name>G0QPL6_ICHMU</name>
<reference evidence="3 4" key="1">
    <citation type="submission" date="2011-07" db="EMBL/GenBank/DDBJ databases">
        <authorList>
            <person name="Coyne R."/>
            <person name="Brami D."/>
            <person name="Johnson J."/>
            <person name="Hostetler J."/>
            <person name="Hannick L."/>
            <person name="Clark T."/>
            <person name="Cassidy-Hanley D."/>
            <person name="Inman J."/>
        </authorList>
    </citation>
    <scope>NUCLEOTIDE SEQUENCE [LARGE SCALE GENOMIC DNA]</scope>
    <source>
        <strain evidence="3 4">G5</strain>
    </source>
</reference>
<keyword evidence="4" id="KW-1185">Reference proteome</keyword>
<dbReference type="Gene3D" id="2.70.150.10">
    <property type="entry name" value="Calcium-transporting ATPase, cytoplasmic transduction domain A"/>
    <property type="match status" value="1"/>
</dbReference>
<proteinExistence type="predicted"/>
<dbReference type="OMA" id="INSHAYG"/>
<dbReference type="InParanoid" id="G0QPL6"/>
<feature type="transmembrane region" description="Helical" evidence="1">
    <location>
        <begin position="291"/>
        <end position="314"/>
    </location>
</feature>
<feature type="domain" description="P-type ATPase N-terminal" evidence="2">
    <location>
        <begin position="38"/>
        <end position="87"/>
    </location>
</feature>
<evidence type="ECO:0000259" key="2">
    <source>
        <dbReference type="Pfam" id="PF16209"/>
    </source>
</evidence>
<dbReference type="InterPro" id="IPR008250">
    <property type="entry name" value="ATPase_P-typ_transduc_dom_A_sf"/>
</dbReference>
<dbReference type="EMBL" id="GL983568">
    <property type="protein sequence ID" value="EGR32841.1"/>
    <property type="molecule type" value="Genomic_DNA"/>
</dbReference>
<accession>G0QPL6</accession>
<dbReference type="GO" id="GO:0140326">
    <property type="term" value="F:ATPase-coupled intramembrane lipid transporter activity"/>
    <property type="evidence" value="ECO:0007669"/>
    <property type="project" value="TreeGrafter"/>
</dbReference>
<keyword evidence="3" id="KW-0378">Hydrolase</keyword>
<protein>
    <submittedName>
        <fullName evidence="3">Phospholipid-translocating p-type flippase family protein, putative</fullName>
        <ecNumber evidence="3">3.6.3.1</ecNumber>
    </submittedName>
</protein>
<dbReference type="Pfam" id="PF16209">
    <property type="entry name" value="PhoLip_ATPase_N"/>
    <property type="match status" value="1"/>
</dbReference>
<dbReference type="InterPro" id="IPR023298">
    <property type="entry name" value="ATPase_P-typ_TM_dom_sf"/>
</dbReference>
<feature type="non-terminal residue" evidence="3">
    <location>
        <position position="1"/>
    </location>
</feature>
<dbReference type="PANTHER" id="PTHR24092:SF150">
    <property type="entry name" value="PHOSPHOLIPID-TRANSPORTING ATPASE"/>
    <property type="match status" value="1"/>
</dbReference>
<evidence type="ECO:0000256" key="1">
    <source>
        <dbReference type="SAM" id="Phobius"/>
    </source>
</evidence>
<feature type="transmembrane region" description="Helical" evidence="1">
    <location>
        <begin position="68"/>
        <end position="86"/>
    </location>
</feature>
<dbReference type="GO" id="GO:0016787">
    <property type="term" value="F:hydrolase activity"/>
    <property type="evidence" value="ECO:0007669"/>
    <property type="project" value="UniProtKB-KW"/>
</dbReference>
<organism evidence="3 4">
    <name type="scientific">Ichthyophthirius multifiliis</name>
    <name type="common">White spot disease agent</name>
    <name type="synonym">Ich</name>
    <dbReference type="NCBI Taxonomy" id="5932"/>
    <lineage>
        <taxon>Eukaryota</taxon>
        <taxon>Sar</taxon>
        <taxon>Alveolata</taxon>
        <taxon>Ciliophora</taxon>
        <taxon>Intramacronucleata</taxon>
        <taxon>Oligohymenophorea</taxon>
        <taxon>Hymenostomatida</taxon>
        <taxon>Ophryoglenina</taxon>
        <taxon>Ichthyophthirius</taxon>
    </lineage>
</organism>
<dbReference type="GO" id="GO:0005886">
    <property type="term" value="C:plasma membrane"/>
    <property type="evidence" value="ECO:0007669"/>
    <property type="project" value="TreeGrafter"/>
</dbReference>